<dbReference type="GO" id="GO:0043138">
    <property type="term" value="F:3'-5' DNA helicase activity"/>
    <property type="evidence" value="ECO:0007669"/>
    <property type="project" value="UniProtKB-EC"/>
</dbReference>
<keyword evidence="2 9" id="KW-0378">Hydrolase</keyword>
<dbReference type="InterPro" id="IPR014016">
    <property type="entry name" value="UvrD-like_ATP-bd"/>
</dbReference>
<dbReference type="AlphaFoldDB" id="A0A2V1GP42"/>
<dbReference type="EMBL" id="QDDL01000012">
    <property type="protein sequence ID" value="PVZ64474.1"/>
    <property type="molecule type" value="Genomic_DNA"/>
</dbReference>
<evidence type="ECO:0000256" key="2">
    <source>
        <dbReference type="ARBA" id="ARBA00022801"/>
    </source>
</evidence>
<dbReference type="PANTHER" id="PTHR11070:SF45">
    <property type="entry name" value="DNA 3'-5' HELICASE"/>
    <property type="match status" value="1"/>
</dbReference>
<feature type="binding site" evidence="9">
    <location>
        <begin position="280"/>
        <end position="287"/>
    </location>
    <ligand>
        <name>ATP</name>
        <dbReference type="ChEBI" id="CHEBI:30616"/>
    </ligand>
</feature>
<dbReference type="PANTHER" id="PTHR11070">
    <property type="entry name" value="UVRD / RECB / PCRA DNA HELICASE FAMILY MEMBER"/>
    <property type="match status" value="1"/>
</dbReference>
<dbReference type="Gene3D" id="3.40.50.300">
    <property type="entry name" value="P-loop containing nucleotide triphosphate hydrolases"/>
    <property type="match status" value="2"/>
</dbReference>
<comment type="catalytic activity">
    <reaction evidence="8">
        <text>ATP + H2O = ADP + phosphate + H(+)</text>
        <dbReference type="Rhea" id="RHEA:13065"/>
        <dbReference type="ChEBI" id="CHEBI:15377"/>
        <dbReference type="ChEBI" id="CHEBI:15378"/>
        <dbReference type="ChEBI" id="CHEBI:30616"/>
        <dbReference type="ChEBI" id="CHEBI:43474"/>
        <dbReference type="ChEBI" id="CHEBI:456216"/>
        <dbReference type="EC" id="5.6.2.4"/>
    </reaction>
</comment>
<dbReference type="InterPro" id="IPR000212">
    <property type="entry name" value="DNA_helicase_UvrD/REP"/>
</dbReference>
<organism evidence="11 12">
    <name type="scientific">Pelagibaculum spongiae</name>
    <dbReference type="NCBI Taxonomy" id="2080658"/>
    <lineage>
        <taxon>Bacteria</taxon>
        <taxon>Pseudomonadati</taxon>
        <taxon>Pseudomonadota</taxon>
        <taxon>Gammaproteobacteria</taxon>
        <taxon>Oceanospirillales</taxon>
        <taxon>Pelagibaculum</taxon>
    </lineage>
</organism>
<dbReference type="GO" id="GO:0016887">
    <property type="term" value="F:ATP hydrolysis activity"/>
    <property type="evidence" value="ECO:0007669"/>
    <property type="project" value="RHEA"/>
</dbReference>
<comment type="caution">
    <text evidence="11">The sequence shown here is derived from an EMBL/GenBank/DDBJ whole genome shotgun (WGS) entry which is preliminary data.</text>
</comment>
<evidence type="ECO:0000313" key="12">
    <source>
        <dbReference type="Proteomes" id="UP000244906"/>
    </source>
</evidence>
<evidence type="ECO:0000256" key="5">
    <source>
        <dbReference type="ARBA" id="ARBA00023235"/>
    </source>
</evidence>
<name>A0A2V1GP42_9GAMM</name>
<evidence type="ECO:0000256" key="7">
    <source>
        <dbReference type="ARBA" id="ARBA00034808"/>
    </source>
</evidence>
<keyword evidence="5" id="KW-0413">Isomerase</keyword>
<gene>
    <name evidence="11" type="ORF">DC094_19360</name>
</gene>
<dbReference type="Pfam" id="PF00580">
    <property type="entry name" value="UvrD-helicase"/>
    <property type="match status" value="1"/>
</dbReference>
<evidence type="ECO:0000256" key="8">
    <source>
        <dbReference type="ARBA" id="ARBA00048988"/>
    </source>
</evidence>
<evidence type="ECO:0000256" key="1">
    <source>
        <dbReference type="ARBA" id="ARBA00022741"/>
    </source>
</evidence>
<dbReference type="InterPro" id="IPR014017">
    <property type="entry name" value="DNA_helicase_UvrD-like_C"/>
</dbReference>
<dbReference type="EC" id="5.6.2.4" evidence="7"/>
<proteinExistence type="predicted"/>
<keyword evidence="4 9" id="KW-0067">ATP-binding</keyword>
<keyword evidence="3 9" id="KW-0347">Helicase</keyword>
<accession>A0A2V1GP42</accession>
<dbReference type="Proteomes" id="UP000244906">
    <property type="component" value="Unassembled WGS sequence"/>
</dbReference>
<dbReference type="Pfam" id="PF13361">
    <property type="entry name" value="UvrD_C"/>
    <property type="match status" value="2"/>
</dbReference>
<dbReference type="SUPFAM" id="SSF143011">
    <property type="entry name" value="RelE-like"/>
    <property type="match status" value="1"/>
</dbReference>
<dbReference type="GO" id="GO:0000725">
    <property type="term" value="P:recombinational repair"/>
    <property type="evidence" value="ECO:0007669"/>
    <property type="project" value="TreeGrafter"/>
</dbReference>
<comment type="catalytic activity">
    <reaction evidence="6">
        <text>Couples ATP hydrolysis with the unwinding of duplex DNA by translocating in the 3'-5' direction.</text>
        <dbReference type="EC" id="5.6.2.4"/>
    </reaction>
</comment>
<evidence type="ECO:0000313" key="11">
    <source>
        <dbReference type="EMBL" id="PVZ64474.1"/>
    </source>
</evidence>
<protein>
    <recommendedName>
        <fullName evidence="7">DNA 3'-5' helicase</fullName>
        <ecNumber evidence="7">5.6.2.4</ecNumber>
    </recommendedName>
</protein>
<keyword evidence="1 9" id="KW-0547">Nucleotide-binding</keyword>
<keyword evidence="12" id="KW-1185">Reference proteome</keyword>
<dbReference type="SUPFAM" id="SSF52540">
    <property type="entry name" value="P-loop containing nucleoside triphosphate hydrolases"/>
    <property type="match status" value="1"/>
</dbReference>
<evidence type="ECO:0000256" key="4">
    <source>
        <dbReference type="ARBA" id="ARBA00022840"/>
    </source>
</evidence>
<reference evidence="11 12" key="1">
    <citation type="submission" date="2018-04" db="EMBL/GenBank/DDBJ databases">
        <title>Thalassorhabdus spongiae gen. nov., sp. nov., isolated from a marine sponge in South-West Iceland.</title>
        <authorList>
            <person name="Knobloch S."/>
            <person name="Daussin A."/>
            <person name="Johannsson R."/>
            <person name="Marteinsson V.T."/>
        </authorList>
    </citation>
    <scope>NUCLEOTIDE SEQUENCE [LARGE SCALE GENOMIC DNA]</scope>
    <source>
        <strain evidence="11 12">Hp12</strain>
    </source>
</reference>
<evidence type="ECO:0000256" key="9">
    <source>
        <dbReference type="PROSITE-ProRule" id="PRU00560"/>
    </source>
</evidence>
<dbReference type="GO" id="GO:0003677">
    <property type="term" value="F:DNA binding"/>
    <property type="evidence" value="ECO:0007669"/>
    <property type="project" value="InterPro"/>
</dbReference>
<sequence>MTAVEMPKVAIAADFLSAFAKIPKKQQKKVQEFISKFRQNPTSSAINYEKIIQARSKDVFSVRIDYAYRGIVLKPKQGNIFMLMWVDHHDEAYGWAERHECVIHRSTGAIQIVDVSYQQASETPPPQHIEPEQIAKPQPVVAAEVTPLFADYSCEQILALGVPDAFIDTVMSLTSDRELDKLEYRLPPESYEPLFFLAAGDSYDELLNQYNQSTDEAVDTEDYAAALERAVSQRSFKLVTDDLDLQKMLNAPLEKWRVFLHPSQRNLVNKSNKGPTRVLGGAGTGKTVVAMHRAVALAKAIPNASGSKVLFTTFTRNLALDIEHSLKKIASEAELAKIEVVNIDSWVSRFLSRCNYDFKVVYDQDQIRKQCWKIALDQAPVELNLEDQFYREEWHHVVQQNDVQSRQEYFKISRVGRGTPLTRIERAKIWPVFEEYRNQMNRKRIREVADAMMDAIKLLRERDLSLPYSSVIVDEAQDMGRQAFTLLRALIPEKANDMFIVGDGHQRIYRNKVVLSHCGINVRGRRSQKLKINYRTTEETRRFASSILNNVEVDNLDGEADQSHDYLSLFHGEQPLVKLFSTGGEEVTFVQQTIQQLLQQEDIELKDICMVARTKYIRNSYAKQLNDLGIETYSLSGQNADSNKSGLRVATMHRVKGLEFKYLFIINVSDGVIPLCNGNSNDPVEQRDNDFNERALLHVSATRAIKGLFVTATGTPSTYLASFL</sequence>
<dbReference type="PROSITE" id="PS51198">
    <property type="entry name" value="UVRD_HELICASE_ATP_BIND"/>
    <property type="match status" value="1"/>
</dbReference>
<evidence type="ECO:0000256" key="3">
    <source>
        <dbReference type="ARBA" id="ARBA00022806"/>
    </source>
</evidence>
<dbReference type="InterPro" id="IPR027417">
    <property type="entry name" value="P-loop_NTPase"/>
</dbReference>
<evidence type="ECO:0000259" key="10">
    <source>
        <dbReference type="PROSITE" id="PS51198"/>
    </source>
</evidence>
<dbReference type="Gene3D" id="3.30.2310.20">
    <property type="entry name" value="RelE-like"/>
    <property type="match status" value="1"/>
</dbReference>
<dbReference type="RefSeq" id="WP_116688777.1">
    <property type="nucleotide sequence ID" value="NZ_CAWNYD010000012.1"/>
</dbReference>
<feature type="domain" description="UvrD-like helicase ATP-binding" evidence="10">
    <location>
        <begin position="259"/>
        <end position="544"/>
    </location>
</feature>
<dbReference type="InterPro" id="IPR035093">
    <property type="entry name" value="RelE/ParE_toxin_dom_sf"/>
</dbReference>
<dbReference type="OrthoDB" id="5298826at2"/>
<dbReference type="GO" id="GO:0005524">
    <property type="term" value="F:ATP binding"/>
    <property type="evidence" value="ECO:0007669"/>
    <property type="project" value="UniProtKB-UniRule"/>
</dbReference>
<evidence type="ECO:0000256" key="6">
    <source>
        <dbReference type="ARBA" id="ARBA00034617"/>
    </source>
</evidence>